<reference evidence="2 3" key="1">
    <citation type="submission" date="2023-06" db="EMBL/GenBank/DDBJ databases">
        <title>Sporosarcina sp. nov., isolated from Korean traditional fermented seafood 'Jeotgal'.</title>
        <authorList>
            <person name="Yang A.-I."/>
            <person name="Shin N.-R."/>
        </authorList>
    </citation>
    <scope>NUCLEOTIDE SEQUENCE [LARGE SCALE GENOMIC DNA]</scope>
    <source>
        <strain evidence="2 3">KCTC3840</strain>
    </source>
</reference>
<keyword evidence="3" id="KW-1185">Reference proteome</keyword>
<protein>
    <submittedName>
        <fullName evidence="2">DUF3169 family protein</fullName>
    </submittedName>
</protein>
<feature type="transmembrane region" description="Helical" evidence="1">
    <location>
        <begin position="202"/>
        <end position="222"/>
    </location>
</feature>
<feature type="transmembrane region" description="Helical" evidence="1">
    <location>
        <begin position="88"/>
        <end position="106"/>
    </location>
</feature>
<name>A0ABU4G233_9BACL</name>
<organism evidence="2 3">
    <name type="scientific">Sporosarcina aquimarina</name>
    <dbReference type="NCBI Taxonomy" id="114975"/>
    <lineage>
        <taxon>Bacteria</taxon>
        <taxon>Bacillati</taxon>
        <taxon>Bacillota</taxon>
        <taxon>Bacilli</taxon>
        <taxon>Bacillales</taxon>
        <taxon>Caryophanaceae</taxon>
        <taxon>Sporosarcina</taxon>
    </lineage>
</organism>
<feature type="transmembrane region" description="Helical" evidence="1">
    <location>
        <begin position="112"/>
        <end position="139"/>
    </location>
</feature>
<dbReference type="InterPro" id="IPR021509">
    <property type="entry name" value="DUF3169"/>
</dbReference>
<feature type="transmembrane region" description="Helical" evidence="1">
    <location>
        <begin position="30"/>
        <end position="52"/>
    </location>
</feature>
<gene>
    <name evidence="2" type="ORF">QT716_06565</name>
</gene>
<feature type="transmembrane region" description="Helical" evidence="1">
    <location>
        <begin position="175"/>
        <end position="196"/>
    </location>
</feature>
<keyword evidence="1" id="KW-0472">Membrane</keyword>
<dbReference type="Proteomes" id="UP001280629">
    <property type="component" value="Unassembled WGS sequence"/>
</dbReference>
<evidence type="ECO:0000256" key="1">
    <source>
        <dbReference type="SAM" id="Phobius"/>
    </source>
</evidence>
<dbReference type="EMBL" id="JAUBDH010000003">
    <property type="protein sequence ID" value="MDW0109717.1"/>
    <property type="molecule type" value="Genomic_DNA"/>
</dbReference>
<dbReference type="Pfam" id="PF11368">
    <property type="entry name" value="DUF3169"/>
    <property type="match status" value="1"/>
</dbReference>
<comment type="caution">
    <text evidence="2">The sequence shown here is derived from an EMBL/GenBank/DDBJ whole genome shotgun (WGS) entry which is preliminary data.</text>
</comment>
<dbReference type="RefSeq" id="WP_317935263.1">
    <property type="nucleotide sequence ID" value="NZ_JAUBDH010000003.1"/>
</dbReference>
<feature type="transmembrane region" description="Helical" evidence="1">
    <location>
        <begin position="5"/>
        <end position="24"/>
    </location>
</feature>
<proteinExistence type="predicted"/>
<evidence type="ECO:0000313" key="2">
    <source>
        <dbReference type="EMBL" id="MDW0109717.1"/>
    </source>
</evidence>
<keyword evidence="1" id="KW-0812">Transmembrane</keyword>
<keyword evidence="1" id="KW-1133">Transmembrane helix</keyword>
<evidence type="ECO:0000313" key="3">
    <source>
        <dbReference type="Proteomes" id="UP001280629"/>
    </source>
</evidence>
<accession>A0ABU4G233</accession>
<sequence length="227" mass="25129">MKFVIYGLLGGIVGFIGMYLMLSVQVEFNFLSIAFPVNVILTSLTVLLLLYVGISIIQMRKKANAAVSRDEEDEREVWLYKKFTDTNMIAIASVIFGIAASAISLITEQDPWLVISSIIVATAAFILSIAVSSVVNLFYPDRELPSISDKDYGKKLLAASDEGERHVMLEGLYRTFNTLNATLIFALFVLIVYSLFSGVSQLFAIFVISAVIIGANAQYFLLIRNRT</sequence>